<dbReference type="GO" id="GO:0005789">
    <property type="term" value="C:endoplasmic reticulum membrane"/>
    <property type="evidence" value="ECO:0007669"/>
    <property type="project" value="UniProtKB-SubCell"/>
</dbReference>
<evidence type="ECO:0000256" key="1">
    <source>
        <dbReference type="ARBA" id="ARBA00004477"/>
    </source>
</evidence>
<evidence type="ECO:0000256" key="7">
    <source>
        <dbReference type="ARBA" id="ARBA00023010"/>
    </source>
</evidence>
<dbReference type="OrthoDB" id="420669at2759"/>
<dbReference type="AlphaFoldDB" id="A0A8D2CRH1"/>
<dbReference type="SUPFAM" id="SSF103491">
    <property type="entry name" value="Preprotein translocase SecY subunit"/>
    <property type="match status" value="1"/>
</dbReference>
<comment type="similarity">
    <text evidence="2 9">Belongs to the SecY/SEC61-alpha family.</text>
</comment>
<evidence type="ECO:0000256" key="8">
    <source>
        <dbReference type="ARBA" id="ARBA00023136"/>
    </source>
</evidence>
<feature type="transmembrane region" description="Helical" evidence="10">
    <location>
        <begin position="104"/>
        <end position="123"/>
    </location>
</feature>
<keyword evidence="8 10" id="KW-0472">Membrane</keyword>
<evidence type="ECO:0000256" key="9">
    <source>
        <dbReference type="RuleBase" id="RU004349"/>
    </source>
</evidence>
<sequence>LTVKFLEVIKPFCAVLPEIQKPERKEKVLWTIPLFGIMSSDSADPFYWMRVILHPIEVCRTLMELGISPIVTSGLIMQLLAGAKIIEVGDTPKDRALFNGAQKLFGMIITIGQAIVYVMTGMYGDPAEMGAGICLLIIIQVRNFRVVLCFENKFA</sequence>
<evidence type="ECO:0000256" key="3">
    <source>
        <dbReference type="ARBA" id="ARBA00022448"/>
    </source>
</evidence>
<dbReference type="Ensembl" id="ENSSVLT00005015271.1">
    <property type="protein sequence ID" value="ENSSVLP00005013800.1"/>
    <property type="gene ID" value="ENSSVLG00005010635.1"/>
</dbReference>
<feature type="domain" description="Translocon Sec61/SecY plug" evidence="11">
    <location>
        <begin position="32"/>
        <end position="53"/>
    </location>
</feature>
<keyword evidence="5" id="KW-0653">Protein transport</keyword>
<keyword evidence="3" id="KW-0813">Transport</keyword>
<evidence type="ECO:0000256" key="5">
    <source>
        <dbReference type="ARBA" id="ARBA00022927"/>
    </source>
</evidence>
<evidence type="ECO:0000256" key="10">
    <source>
        <dbReference type="SAM" id="Phobius"/>
    </source>
</evidence>
<accession>A0A8D2CRH1</accession>
<dbReference type="GO" id="GO:0015031">
    <property type="term" value="P:protein transport"/>
    <property type="evidence" value="ECO:0007669"/>
    <property type="project" value="UniProtKB-KW"/>
</dbReference>
<proteinExistence type="inferred from homology"/>
<dbReference type="GeneTree" id="ENSGT00390000003721"/>
<reference evidence="12" key="2">
    <citation type="submission" date="2025-09" db="UniProtKB">
        <authorList>
            <consortium name="Ensembl"/>
        </authorList>
    </citation>
    <scope>IDENTIFICATION</scope>
</reference>
<comment type="subcellular location">
    <subcellularLocation>
        <location evidence="1">Endoplasmic reticulum membrane</location>
        <topology evidence="1">Multi-pass membrane protein</topology>
    </subcellularLocation>
</comment>
<dbReference type="InterPro" id="IPR019561">
    <property type="entry name" value="Translocon_Sec61/SecY_plug_dom"/>
</dbReference>
<keyword evidence="4 10" id="KW-0812">Transmembrane</keyword>
<evidence type="ECO:0000256" key="6">
    <source>
        <dbReference type="ARBA" id="ARBA00022989"/>
    </source>
</evidence>
<evidence type="ECO:0000256" key="2">
    <source>
        <dbReference type="ARBA" id="ARBA00005751"/>
    </source>
</evidence>
<dbReference type="Gene3D" id="1.10.3370.10">
    <property type="entry name" value="SecY subunit domain"/>
    <property type="match status" value="1"/>
</dbReference>
<dbReference type="InterPro" id="IPR002208">
    <property type="entry name" value="SecY/SEC61-alpha"/>
</dbReference>
<evidence type="ECO:0000313" key="13">
    <source>
        <dbReference type="Proteomes" id="UP000694564"/>
    </source>
</evidence>
<evidence type="ECO:0000313" key="12">
    <source>
        <dbReference type="Ensembl" id="ENSSVLP00005013800.1"/>
    </source>
</evidence>
<dbReference type="Pfam" id="PF00344">
    <property type="entry name" value="SecY"/>
    <property type="match status" value="1"/>
</dbReference>
<dbReference type="Pfam" id="PF10559">
    <property type="entry name" value="Plug_translocon"/>
    <property type="match status" value="1"/>
</dbReference>
<keyword evidence="6 10" id="KW-1133">Transmembrane helix</keyword>
<feature type="transmembrane region" description="Helical" evidence="10">
    <location>
        <begin position="129"/>
        <end position="150"/>
    </location>
</feature>
<protein>
    <submittedName>
        <fullName evidence="12">SEC61 translocon subunit alpha 2</fullName>
    </submittedName>
</protein>
<evidence type="ECO:0000256" key="4">
    <source>
        <dbReference type="ARBA" id="ARBA00022692"/>
    </source>
</evidence>
<dbReference type="PANTHER" id="PTHR10906">
    <property type="entry name" value="SECY/SEC61-ALPHA FAMILY MEMBER"/>
    <property type="match status" value="1"/>
</dbReference>
<dbReference type="InterPro" id="IPR030659">
    <property type="entry name" value="SecY_CS"/>
</dbReference>
<dbReference type="Proteomes" id="UP000694564">
    <property type="component" value="Chromosome 12"/>
</dbReference>
<reference evidence="12" key="1">
    <citation type="submission" date="2025-08" db="UniProtKB">
        <authorList>
            <consortium name="Ensembl"/>
        </authorList>
    </citation>
    <scope>IDENTIFICATION</scope>
</reference>
<keyword evidence="13" id="KW-1185">Reference proteome</keyword>
<evidence type="ECO:0000259" key="11">
    <source>
        <dbReference type="Pfam" id="PF10559"/>
    </source>
</evidence>
<dbReference type="PROSITE" id="PS00755">
    <property type="entry name" value="SECY_1"/>
    <property type="match status" value="1"/>
</dbReference>
<organism evidence="12 13">
    <name type="scientific">Sciurus vulgaris</name>
    <name type="common">Eurasian red squirrel</name>
    <dbReference type="NCBI Taxonomy" id="55149"/>
    <lineage>
        <taxon>Eukaryota</taxon>
        <taxon>Metazoa</taxon>
        <taxon>Chordata</taxon>
        <taxon>Craniata</taxon>
        <taxon>Vertebrata</taxon>
        <taxon>Euteleostomi</taxon>
        <taxon>Mammalia</taxon>
        <taxon>Eutheria</taxon>
        <taxon>Euarchontoglires</taxon>
        <taxon>Glires</taxon>
        <taxon>Rodentia</taxon>
        <taxon>Sciuromorpha</taxon>
        <taxon>Sciuridae</taxon>
        <taxon>Sciurinae</taxon>
        <taxon>Sciurini</taxon>
        <taxon>Sciurus</taxon>
    </lineage>
</organism>
<dbReference type="InterPro" id="IPR023201">
    <property type="entry name" value="SecY_dom_sf"/>
</dbReference>
<keyword evidence="7" id="KW-0811">Translocation</keyword>
<gene>
    <name evidence="12" type="primary">SEC61A2</name>
</gene>
<name>A0A8D2CRH1_SCIVU</name>